<proteinExistence type="predicted"/>
<dbReference type="EMBL" id="WINI01000004">
    <property type="protein sequence ID" value="MQR00808.1"/>
    <property type="molecule type" value="Genomic_DNA"/>
</dbReference>
<protein>
    <submittedName>
        <fullName evidence="1">Uncharacterized protein</fullName>
    </submittedName>
</protein>
<dbReference type="Proteomes" id="UP000451565">
    <property type="component" value="Unassembled WGS sequence"/>
</dbReference>
<dbReference type="AlphaFoldDB" id="A0A843YTI3"/>
<comment type="caution">
    <text evidence="1">The sequence shown here is derived from an EMBL/GenBank/DDBJ whole genome shotgun (WGS) entry which is preliminary data.</text>
</comment>
<evidence type="ECO:0000313" key="2">
    <source>
        <dbReference type="Proteomes" id="UP000451565"/>
    </source>
</evidence>
<keyword evidence="2" id="KW-1185">Reference proteome</keyword>
<evidence type="ECO:0000313" key="1">
    <source>
        <dbReference type="EMBL" id="MQR00808.1"/>
    </source>
</evidence>
<accession>A0A843YTI3</accession>
<sequence length="66" mass="7640">MVSHFNFPALLMVPGLSRDDLAYGDSQIGVVDRIQQRFQNRVRPDGYFTVLPYMLFIKTSHLSSRH</sequence>
<reference evidence="1 2" key="1">
    <citation type="submission" date="2019-10" db="EMBL/GenBank/DDBJ databases">
        <title>Glaciimonas soli sp. nov., a psychrophilic bacterium isolated from the forest soil of a high elevation mountain in Taiwan.</title>
        <authorList>
            <person name="Wang L.-T."/>
            <person name="Shieh W.Y."/>
        </authorList>
    </citation>
    <scope>NUCLEOTIDE SEQUENCE [LARGE SCALE GENOMIC DNA]</scope>
    <source>
        <strain evidence="1 2">GS1</strain>
    </source>
</reference>
<organism evidence="1 2">
    <name type="scientific">Glaciimonas soli</name>
    <dbReference type="NCBI Taxonomy" id="2590999"/>
    <lineage>
        <taxon>Bacteria</taxon>
        <taxon>Pseudomonadati</taxon>
        <taxon>Pseudomonadota</taxon>
        <taxon>Betaproteobacteria</taxon>
        <taxon>Burkholderiales</taxon>
        <taxon>Oxalobacteraceae</taxon>
        <taxon>Glaciimonas</taxon>
    </lineage>
</organism>
<gene>
    <name evidence="1" type="ORF">GEV47_08945</name>
</gene>
<dbReference type="RefSeq" id="WP_153234427.1">
    <property type="nucleotide sequence ID" value="NZ_WINI01000004.1"/>
</dbReference>
<name>A0A843YTI3_9BURK</name>